<gene>
    <name evidence="5" type="ORF">ACFOPQ_05680</name>
</gene>
<dbReference type="PROSITE" id="PS00211">
    <property type="entry name" value="ABC_TRANSPORTER_1"/>
    <property type="match status" value="1"/>
</dbReference>
<dbReference type="GO" id="GO:0005524">
    <property type="term" value="F:ATP binding"/>
    <property type="evidence" value="ECO:0007669"/>
    <property type="project" value="UniProtKB-KW"/>
</dbReference>
<evidence type="ECO:0000256" key="2">
    <source>
        <dbReference type="ARBA" id="ARBA00022741"/>
    </source>
</evidence>
<organism evidence="5 6">
    <name type="scientific">Deinococcus antarcticus</name>
    <dbReference type="NCBI Taxonomy" id="1298767"/>
    <lineage>
        <taxon>Bacteria</taxon>
        <taxon>Thermotogati</taxon>
        <taxon>Deinococcota</taxon>
        <taxon>Deinococci</taxon>
        <taxon>Deinococcales</taxon>
        <taxon>Deinococcaceae</taxon>
        <taxon>Deinococcus</taxon>
    </lineage>
</organism>
<sequence>MSYLELEGLHLAYGNAPAVENLNLQAGEGELISLLGPSGCGKTTTMRAIAGLLAPRAGHIRLAGQDITQLPANRRDIGLVFQSYALFPHLTAFENVAFGLRLRRVPDASLRERVNEALRVVGLTEFAQRLPANMSGGQQQRVALARAFVIQPRLLLLDEPLSNLDAKLRVEMRSELRRLQRELGVTMLYVTHDQEEALALSDRIIVMRAGKIEQQGTPEDVYARPRTPFVADFMGWDNLLPAAQAPAAARARAPQATHFAWRPDAVNVGLGEHTGQVLARNYLGEYQEYLLGTPFGHIKAYAPVGAQWPEGHSVSFDLPAERAAPLMET</sequence>
<evidence type="ECO:0000313" key="6">
    <source>
        <dbReference type="Proteomes" id="UP001595748"/>
    </source>
</evidence>
<dbReference type="SUPFAM" id="SSF52540">
    <property type="entry name" value="P-loop containing nucleoside triphosphate hydrolases"/>
    <property type="match status" value="1"/>
</dbReference>
<evidence type="ECO:0000313" key="5">
    <source>
        <dbReference type="EMBL" id="MFC3860253.1"/>
    </source>
</evidence>
<dbReference type="SMART" id="SM00382">
    <property type="entry name" value="AAA"/>
    <property type="match status" value="1"/>
</dbReference>
<dbReference type="EMBL" id="JBHRZF010000055">
    <property type="protein sequence ID" value="MFC3860253.1"/>
    <property type="molecule type" value="Genomic_DNA"/>
</dbReference>
<dbReference type="InterPro" id="IPR027417">
    <property type="entry name" value="P-loop_NTPase"/>
</dbReference>
<feature type="domain" description="ABC transporter" evidence="4">
    <location>
        <begin position="4"/>
        <end position="234"/>
    </location>
</feature>
<keyword evidence="2" id="KW-0547">Nucleotide-binding</keyword>
<accession>A0ABV8A3J1</accession>
<keyword evidence="6" id="KW-1185">Reference proteome</keyword>
<keyword evidence="3 5" id="KW-0067">ATP-binding</keyword>
<dbReference type="Proteomes" id="UP001595748">
    <property type="component" value="Unassembled WGS sequence"/>
</dbReference>
<dbReference type="InterPro" id="IPR017871">
    <property type="entry name" value="ABC_transporter-like_CS"/>
</dbReference>
<dbReference type="Gene3D" id="3.40.50.300">
    <property type="entry name" value="P-loop containing nucleotide triphosphate hydrolases"/>
    <property type="match status" value="1"/>
</dbReference>
<dbReference type="InterPro" id="IPR050093">
    <property type="entry name" value="ABC_SmlMolc_Importer"/>
</dbReference>
<dbReference type="InterPro" id="IPR003593">
    <property type="entry name" value="AAA+_ATPase"/>
</dbReference>
<evidence type="ECO:0000256" key="1">
    <source>
        <dbReference type="ARBA" id="ARBA00022448"/>
    </source>
</evidence>
<comment type="caution">
    <text evidence="5">The sequence shown here is derived from an EMBL/GenBank/DDBJ whole genome shotgun (WGS) entry which is preliminary data.</text>
</comment>
<evidence type="ECO:0000256" key="3">
    <source>
        <dbReference type="ARBA" id="ARBA00022840"/>
    </source>
</evidence>
<dbReference type="Pfam" id="PF00005">
    <property type="entry name" value="ABC_tran"/>
    <property type="match status" value="1"/>
</dbReference>
<reference evidence="6" key="1">
    <citation type="journal article" date="2019" name="Int. J. Syst. Evol. Microbiol.">
        <title>The Global Catalogue of Microorganisms (GCM) 10K type strain sequencing project: providing services to taxonomists for standard genome sequencing and annotation.</title>
        <authorList>
            <consortium name="The Broad Institute Genomics Platform"/>
            <consortium name="The Broad Institute Genome Sequencing Center for Infectious Disease"/>
            <person name="Wu L."/>
            <person name="Ma J."/>
        </authorList>
    </citation>
    <scope>NUCLEOTIDE SEQUENCE [LARGE SCALE GENOMIC DNA]</scope>
    <source>
        <strain evidence="6">CCTCC AB 2013263</strain>
    </source>
</reference>
<keyword evidence="1" id="KW-0813">Transport</keyword>
<proteinExistence type="predicted"/>
<evidence type="ECO:0000259" key="4">
    <source>
        <dbReference type="PROSITE" id="PS50893"/>
    </source>
</evidence>
<name>A0ABV8A3J1_9DEIO</name>
<dbReference type="PANTHER" id="PTHR42781">
    <property type="entry name" value="SPERMIDINE/PUTRESCINE IMPORT ATP-BINDING PROTEIN POTA"/>
    <property type="match status" value="1"/>
</dbReference>
<dbReference type="PANTHER" id="PTHR42781:SF4">
    <property type="entry name" value="SPERMIDINE_PUTRESCINE IMPORT ATP-BINDING PROTEIN POTA"/>
    <property type="match status" value="1"/>
</dbReference>
<dbReference type="PROSITE" id="PS50893">
    <property type="entry name" value="ABC_TRANSPORTER_2"/>
    <property type="match status" value="1"/>
</dbReference>
<protein>
    <submittedName>
        <fullName evidence="5">ABC transporter ATP-binding protein</fullName>
    </submittedName>
</protein>
<dbReference type="RefSeq" id="WP_380076405.1">
    <property type="nucleotide sequence ID" value="NZ_JBHRZF010000055.1"/>
</dbReference>
<dbReference type="InterPro" id="IPR003439">
    <property type="entry name" value="ABC_transporter-like_ATP-bd"/>
</dbReference>